<evidence type="ECO:0000313" key="2">
    <source>
        <dbReference type="Proteomes" id="UP001348817"/>
    </source>
</evidence>
<gene>
    <name evidence="1" type="ORF">FUAX_25290</name>
</gene>
<proteinExistence type="predicted"/>
<evidence type="ECO:0000313" key="1">
    <source>
        <dbReference type="EMBL" id="BDD10097.1"/>
    </source>
</evidence>
<dbReference type="KEGG" id="fax:FUAX_25290"/>
<dbReference type="Pfam" id="PF19515">
    <property type="entry name" value="DUF6048"/>
    <property type="match status" value="1"/>
</dbReference>
<dbReference type="AlphaFoldDB" id="A0AAU9CSY3"/>
<dbReference type="EMBL" id="AP025314">
    <property type="protein sequence ID" value="BDD10097.1"/>
    <property type="molecule type" value="Genomic_DNA"/>
</dbReference>
<protein>
    <recommendedName>
        <fullName evidence="3">Outer membrane protein beta-barrel domain-containing protein</fullName>
    </recommendedName>
</protein>
<dbReference type="InterPro" id="IPR046111">
    <property type="entry name" value="DUF6048"/>
</dbReference>
<dbReference type="Proteomes" id="UP001348817">
    <property type="component" value="Chromosome"/>
</dbReference>
<reference evidence="1 2" key="1">
    <citation type="submission" date="2021-12" db="EMBL/GenBank/DDBJ databases">
        <title>Genome sequencing of bacteria with rrn-lacking chromosome and rrn-plasmid.</title>
        <authorList>
            <person name="Anda M."/>
            <person name="Iwasaki W."/>
        </authorList>
    </citation>
    <scope>NUCLEOTIDE SEQUENCE [LARGE SCALE GENOMIC DNA]</scope>
    <source>
        <strain evidence="1 2">DSM 100852</strain>
    </source>
</reference>
<evidence type="ECO:0008006" key="3">
    <source>
        <dbReference type="Google" id="ProtNLM"/>
    </source>
</evidence>
<accession>A0AAU9CSY3</accession>
<name>A0AAU9CSY3_9BACT</name>
<keyword evidence="2" id="KW-1185">Reference proteome</keyword>
<organism evidence="1 2">
    <name type="scientific">Fulvitalea axinellae</name>
    <dbReference type="NCBI Taxonomy" id="1182444"/>
    <lineage>
        <taxon>Bacteria</taxon>
        <taxon>Pseudomonadati</taxon>
        <taxon>Bacteroidota</taxon>
        <taxon>Cytophagia</taxon>
        <taxon>Cytophagales</taxon>
        <taxon>Persicobacteraceae</taxon>
        <taxon>Fulvitalea</taxon>
    </lineage>
</organism>
<sequence length="246" mass="27868">MLMGLAPIFGMAQKKKKSESDSLRIPKPKFWYLPSAARLGVDLTNLGSSAFNKDYMGFGVSADTDILGRFLIAGSAGYSSEEFTNSTFGYPDRDDYNRETKVRDKVSGYYYRVGADWNFAFRNKDNAVLAVGFRRGQGKFDEELDYTVQQDIWGEHTINKKSTDISASWYELNVSLKVAVWRDLFLATVMRYRFGLDTSGGSDESLNPSYVPGYGRTRESSTSAVSVSLMYRIQWKKPFKPVKKEK</sequence>